<dbReference type="PROSITE" id="PS00766">
    <property type="entry name" value="THF_DHG_CYH_1"/>
    <property type="match status" value="1"/>
</dbReference>
<dbReference type="EMBL" id="KQ435733">
    <property type="protein sequence ID" value="KOX77269.1"/>
    <property type="molecule type" value="Genomic_DNA"/>
</dbReference>
<dbReference type="InterPro" id="IPR020867">
    <property type="entry name" value="THF_DH/CycHdrlase_CS"/>
</dbReference>
<dbReference type="FunFam" id="3.40.50.300:FF:001522">
    <property type="entry name" value="Probable MIS1-C1-tetrahydrofolate synthase, mitochondrial"/>
    <property type="match status" value="1"/>
</dbReference>
<dbReference type="PROSITE" id="PS00721">
    <property type="entry name" value="FTHFS_1"/>
    <property type="match status" value="1"/>
</dbReference>
<dbReference type="UniPathway" id="UPA00193"/>
<dbReference type="PRINTS" id="PR00085">
    <property type="entry name" value="THFDHDRGNASE"/>
</dbReference>
<evidence type="ECO:0000256" key="22">
    <source>
        <dbReference type="ARBA" id="ARBA00023268"/>
    </source>
</evidence>
<dbReference type="GO" id="GO:0006164">
    <property type="term" value="P:purine nucleotide biosynthetic process"/>
    <property type="evidence" value="ECO:0007669"/>
    <property type="project" value="UniProtKB-KW"/>
</dbReference>
<dbReference type="SUPFAM" id="SSF53223">
    <property type="entry name" value="Aminoacid dehydrogenase-like, N-terminal domain"/>
    <property type="match status" value="1"/>
</dbReference>
<dbReference type="GO" id="GO:0005829">
    <property type="term" value="C:cytosol"/>
    <property type="evidence" value="ECO:0007669"/>
    <property type="project" value="TreeGrafter"/>
</dbReference>
<keyword evidence="12" id="KW-0436">Ligase</keyword>
<dbReference type="EC" id="3.5.4.9" evidence="7"/>
<keyword evidence="15" id="KW-0658">Purine biosynthesis</keyword>
<dbReference type="FunFam" id="1.10.8.770:FF:000001">
    <property type="entry name" value="Methylenetetrahydrofolate dehydrogenase (NADP+ dependent) 1 like"/>
    <property type="match status" value="1"/>
</dbReference>
<reference evidence="29 30" key="1">
    <citation type="submission" date="2015-07" db="EMBL/GenBank/DDBJ databases">
        <title>The genome of Melipona quadrifasciata.</title>
        <authorList>
            <person name="Pan H."/>
            <person name="Kapheim K."/>
        </authorList>
    </citation>
    <scope>NUCLEOTIDE SEQUENCE [LARGE SCALE GENOMIC DNA]</scope>
    <source>
        <strain evidence="29">0111107301</strain>
        <tissue evidence="29">Whole body</tissue>
    </source>
</reference>
<dbReference type="GO" id="GO:0035999">
    <property type="term" value="P:tetrahydrofolate interconversion"/>
    <property type="evidence" value="ECO:0007669"/>
    <property type="project" value="UniProtKB-UniPathway"/>
</dbReference>
<accession>A0A0M9A773</accession>
<dbReference type="InterPro" id="IPR000672">
    <property type="entry name" value="THF_DH/CycHdrlase"/>
</dbReference>
<evidence type="ECO:0000256" key="12">
    <source>
        <dbReference type="ARBA" id="ARBA00022598"/>
    </source>
</evidence>
<evidence type="ECO:0000256" key="18">
    <source>
        <dbReference type="ARBA" id="ARBA00022857"/>
    </source>
</evidence>
<comment type="catalytic activity">
    <reaction evidence="25">
        <text>(6R)-5,10-methylene-5,6,7,8-tetrahydrofolate + NADP(+) = (6R)-5,10-methenyltetrahydrofolate + NADPH</text>
        <dbReference type="Rhea" id="RHEA:22812"/>
        <dbReference type="ChEBI" id="CHEBI:15636"/>
        <dbReference type="ChEBI" id="CHEBI:57455"/>
        <dbReference type="ChEBI" id="CHEBI:57783"/>
        <dbReference type="ChEBI" id="CHEBI:58349"/>
        <dbReference type="EC" id="1.5.1.5"/>
    </reaction>
</comment>
<evidence type="ECO:0000256" key="4">
    <source>
        <dbReference type="ARBA" id="ARBA00006985"/>
    </source>
</evidence>
<feature type="region of interest" description="Disordered" evidence="26">
    <location>
        <begin position="1"/>
        <end position="27"/>
    </location>
</feature>
<dbReference type="HAMAP" id="MF_01543">
    <property type="entry name" value="FTHFS"/>
    <property type="match status" value="1"/>
</dbReference>
<dbReference type="Gene3D" id="3.40.50.720">
    <property type="entry name" value="NAD(P)-binding Rossmann-like Domain"/>
    <property type="match status" value="1"/>
</dbReference>
<evidence type="ECO:0000256" key="19">
    <source>
        <dbReference type="ARBA" id="ARBA00023002"/>
    </source>
</evidence>
<dbReference type="PROSITE" id="PS00767">
    <property type="entry name" value="THF_DHG_CYH_2"/>
    <property type="match status" value="1"/>
</dbReference>
<dbReference type="CDD" id="cd01080">
    <property type="entry name" value="NAD_bind_m-THF_DH_Cyclohyd"/>
    <property type="match status" value="1"/>
</dbReference>
<dbReference type="InterPro" id="IPR000559">
    <property type="entry name" value="Formate_THF_ligase"/>
</dbReference>
<protein>
    <recommendedName>
        <fullName evidence="9">C-1-tetrahydrofolate synthase, cytoplasmic</fullName>
        <ecNumber evidence="8">1.5.1.5</ecNumber>
        <ecNumber evidence="7">3.5.4.9</ecNumber>
        <ecNumber evidence="6">6.3.4.3</ecNumber>
    </recommendedName>
</protein>
<dbReference type="InterPro" id="IPR020630">
    <property type="entry name" value="THF_DH/CycHdrlase_cat_dom"/>
</dbReference>
<proteinExistence type="inferred from homology"/>
<dbReference type="GO" id="GO:0004329">
    <property type="term" value="F:formate-tetrahydrofolate ligase activity"/>
    <property type="evidence" value="ECO:0007669"/>
    <property type="project" value="UniProtKB-EC"/>
</dbReference>
<keyword evidence="22" id="KW-0511">Multifunctional enzyme</keyword>
<evidence type="ECO:0000313" key="30">
    <source>
        <dbReference type="Proteomes" id="UP000053105"/>
    </source>
</evidence>
<comment type="catalytic activity">
    <reaction evidence="24">
        <text>(6S)-5,6,7,8-tetrahydrofolate + formate + ATP = (6R)-10-formyltetrahydrofolate + ADP + phosphate</text>
        <dbReference type="Rhea" id="RHEA:20221"/>
        <dbReference type="ChEBI" id="CHEBI:15740"/>
        <dbReference type="ChEBI" id="CHEBI:30616"/>
        <dbReference type="ChEBI" id="CHEBI:43474"/>
        <dbReference type="ChEBI" id="CHEBI:57453"/>
        <dbReference type="ChEBI" id="CHEBI:195366"/>
        <dbReference type="ChEBI" id="CHEBI:456216"/>
        <dbReference type="EC" id="6.3.4.3"/>
    </reaction>
</comment>
<evidence type="ECO:0000256" key="17">
    <source>
        <dbReference type="ARBA" id="ARBA00022840"/>
    </source>
</evidence>
<dbReference type="GO" id="GO:0004488">
    <property type="term" value="F:methylenetetrahydrofolate dehydrogenase (NADP+) activity"/>
    <property type="evidence" value="ECO:0007669"/>
    <property type="project" value="UniProtKB-EC"/>
</dbReference>
<comment type="subunit">
    <text evidence="5">Homodimer.</text>
</comment>
<evidence type="ECO:0000256" key="3">
    <source>
        <dbReference type="ARBA" id="ARBA00005559"/>
    </source>
</evidence>
<keyword evidence="17" id="KW-0067">ATP-binding</keyword>
<evidence type="ECO:0000256" key="23">
    <source>
        <dbReference type="ARBA" id="ARBA00036357"/>
    </source>
</evidence>
<dbReference type="InterPro" id="IPR036291">
    <property type="entry name" value="NAD(P)-bd_dom_sf"/>
</dbReference>
<dbReference type="AlphaFoldDB" id="A0A0M9A773"/>
<dbReference type="FunFam" id="3.10.410.10:FF:000001">
    <property type="entry name" value="Putative formate--tetrahydrofolate ligase"/>
    <property type="match status" value="1"/>
</dbReference>
<keyword evidence="13" id="KW-0028">Amino-acid biosynthesis</keyword>
<evidence type="ECO:0000256" key="24">
    <source>
        <dbReference type="ARBA" id="ARBA00049033"/>
    </source>
</evidence>
<dbReference type="PROSITE" id="PS00722">
    <property type="entry name" value="FTHFS_2"/>
    <property type="match status" value="1"/>
</dbReference>
<name>A0A0M9A773_9HYME</name>
<keyword evidence="20" id="KW-0368">Histidine biosynthesis</keyword>
<evidence type="ECO:0000313" key="29">
    <source>
        <dbReference type="EMBL" id="KOX77269.1"/>
    </source>
</evidence>
<evidence type="ECO:0000256" key="7">
    <source>
        <dbReference type="ARBA" id="ARBA00012776"/>
    </source>
</evidence>
<dbReference type="EC" id="1.5.1.5" evidence="8"/>
<dbReference type="GO" id="GO:0005524">
    <property type="term" value="F:ATP binding"/>
    <property type="evidence" value="ECO:0007669"/>
    <property type="project" value="UniProtKB-KW"/>
</dbReference>
<keyword evidence="18" id="KW-0521">NADP</keyword>
<dbReference type="FunFam" id="3.40.50.720:FF:000006">
    <property type="entry name" value="Bifunctional protein FolD"/>
    <property type="match status" value="1"/>
</dbReference>
<dbReference type="OrthoDB" id="1845775at2759"/>
<evidence type="ECO:0000256" key="9">
    <source>
        <dbReference type="ARBA" id="ARBA00017592"/>
    </source>
</evidence>
<keyword evidence="16" id="KW-0378">Hydrolase</keyword>
<dbReference type="Pfam" id="PF00763">
    <property type="entry name" value="THF_DHG_CYH"/>
    <property type="match status" value="1"/>
</dbReference>
<dbReference type="Gene3D" id="3.10.410.10">
    <property type="entry name" value="Formyltetrahydrofolate synthetase, domain 3"/>
    <property type="match status" value="1"/>
</dbReference>
<dbReference type="Gene3D" id="3.40.50.300">
    <property type="entry name" value="P-loop containing nucleotide triphosphate hydrolases"/>
    <property type="match status" value="3"/>
</dbReference>
<comment type="pathway">
    <text evidence="2">One-carbon metabolism; tetrahydrofolate interconversion.</text>
</comment>
<dbReference type="GO" id="GO:0000105">
    <property type="term" value="P:L-histidine biosynthetic process"/>
    <property type="evidence" value="ECO:0007669"/>
    <property type="project" value="UniProtKB-KW"/>
</dbReference>
<evidence type="ECO:0000256" key="25">
    <source>
        <dbReference type="ARBA" id="ARBA00052194"/>
    </source>
</evidence>
<evidence type="ECO:0000256" key="14">
    <source>
        <dbReference type="ARBA" id="ARBA00022741"/>
    </source>
</evidence>
<feature type="non-terminal residue" evidence="29">
    <location>
        <position position="1"/>
    </location>
</feature>
<evidence type="ECO:0000256" key="13">
    <source>
        <dbReference type="ARBA" id="ARBA00022605"/>
    </source>
</evidence>
<dbReference type="SUPFAM" id="SSF51735">
    <property type="entry name" value="NAD(P)-binding Rossmann-fold domains"/>
    <property type="match status" value="1"/>
</dbReference>
<dbReference type="PANTHER" id="PTHR48099:SF5">
    <property type="entry name" value="C-1-TETRAHYDROFOLATE SYNTHASE, CYTOPLASMIC"/>
    <property type="match status" value="1"/>
</dbReference>
<evidence type="ECO:0000256" key="5">
    <source>
        <dbReference type="ARBA" id="ARBA00011738"/>
    </source>
</evidence>
<evidence type="ECO:0000256" key="2">
    <source>
        <dbReference type="ARBA" id="ARBA00004777"/>
    </source>
</evidence>
<evidence type="ECO:0000256" key="16">
    <source>
        <dbReference type="ARBA" id="ARBA00022801"/>
    </source>
</evidence>
<keyword evidence="19" id="KW-0560">Oxidoreductase</keyword>
<organism evidence="29 30">
    <name type="scientific">Melipona quadrifasciata</name>
    <dbReference type="NCBI Taxonomy" id="166423"/>
    <lineage>
        <taxon>Eukaryota</taxon>
        <taxon>Metazoa</taxon>
        <taxon>Ecdysozoa</taxon>
        <taxon>Arthropoda</taxon>
        <taxon>Hexapoda</taxon>
        <taxon>Insecta</taxon>
        <taxon>Pterygota</taxon>
        <taxon>Neoptera</taxon>
        <taxon>Endopterygota</taxon>
        <taxon>Hymenoptera</taxon>
        <taxon>Apocrita</taxon>
        <taxon>Aculeata</taxon>
        <taxon>Apoidea</taxon>
        <taxon>Anthophila</taxon>
        <taxon>Apidae</taxon>
        <taxon>Melipona</taxon>
    </lineage>
</organism>
<dbReference type="InterPro" id="IPR027417">
    <property type="entry name" value="P-loop_NTPase"/>
</dbReference>
<keyword evidence="10" id="KW-0963">Cytoplasm</keyword>
<dbReference type="FunFam" id="3.40.50.10860:FF:000005">
    <property type="entry name" value="C-1-tetrahydrofolate synthase, cytoplasmic, putative"/>
    <property type="match status" value="1"/>
</dbReference>
<feature type="domain" description="Tetrahydrofolate dehydrogenase/cyclohydrolase NAD(P)-binding" evidence="28">
    <location>
        <begin position="195"/>
        <end position="342"/>
    </location>
</feature>
<dbReference type="Gene3D" id="1.10.8.770">
    <property type="match status" value="1"/>
</dbReference>
<comment type="similarity">
    <text evidence="4">In the C-terminal section; belongs to the formate--tetrahydrofolate ligase family.</text>
</comment>
<dbReference type="InterPro" id="IPR020631">
    <property type="entry name" value="THF_DH/CycHdrlase_NAD-bd_dom"/>
</dbReference>
<sequence length="1006" mass="108944">FRPNSAASSQIEIGRWTKGDAPPAREGPARMCKDVLLQVKEKSFYKIMSTNVRGVVLSGTELAKKIRDKLHKDVKTLNEKLPNYVPSLAIVQVGSREDSNVYIKMKIKAASEIGILVDHVKLPNTITEIELVNKLNKLNSDPTIHGIIVQMPLDSINKINSHLVTDLILPEKDVDGLNTINEGKVAVGDMTGFLPCTPNGCIELIKKSGVSIAGAQAVVLGRSKIVGTPVSELLKWHNATVTVCHSKTRNLPEIVSQADILVVGIGQPQMVKGSWIKPGAVVIDCGINSIPDPTKKDGQRLVGDVEYSDVVKVASYITPVPGGVGPMTVAMLMKNTVISAQRAAEKMLNPKWNLRVLKINPQKPVANDITISKSQEPKLITSLAEEIGLLPNEISPYGSKKAKINLNVLKRLKNQSNGKLVVVAGITPTPFGEGKSTTSLGLVQALTAHKGKNSFVTLRQPSQGPTFGVKGGAAGGGYSQVLSIVRTPRNELQIRLLKDVNKVIPMEEFNLHLTGDIHAVSAANNLLAAQIDTRYFHECTQSDEALYDRLVPTIKNERKFSKIQLRRLEKLGITKTDPNSLTKEERKKFARLDIDPENITWTRVVDINDRYLRKITTGQSPTEKGKTLQTSFRISVGSEIMAILALSTSVDDMKRRLGNMVVAFNKNGEPLTAEDFGMTGAMAILLKDAIEPTLMQSLEGTPVMIHTGPFANIAHGCSSIIADAIALKLVGPEGIVVTEAGFGSDIGMEKFFNIKCRTSGHVPNAVVLVATVRALKMHGGGPPVTTGAPLKKEYLEENLDLVRKGLPNLQKHISNGTKFGIPVIVAINSHSTDTQAELELLKQAAIESGATDAVICNHWAEGGTGAIELANAVIAATNKISNFRLLYDLNIDIEEKINTIAKEMYGAGEVVLADKVQEKIKKYNQLGYDKLPLCMAKTSNSLTGDPSIKGAPTGFTLKITDIFVSVGAGFIVPMVGEIMMMPGLSTRPSIYDMDWNNETDEIEGLF</sequence>
<comment type="catalytic activity">
    <reaction evidence="23">
        <text>(6R)-5,10-methenyltetrahydrofolate + H2O = (6R)-10-formyltetrahydrofolate + H(+)</text>
        <dbReference type="Rhea" id="RHEA:23700"/>
        <dbReference type="ChEBI" id="CHEBI:15377"/>
        <dbReference type="ChEBI" id="CHEBI:15378"/>
        <dbReference type="ChEBI" id="CHEBI:57455"/>
        <dbReference type="ChEBI" id="CHEBI:195366"/>
        <dbReference type="EC" id="3.5.4.9"/>
    </reaction>
</comment>
<evidence type="ECO:0000256" key="1">
    <source>
        <dbReference type="ARBA" id="ARBA00004496"/>
    </source>
</evidence>
<evidence type="ECO:0000256" key="20">
    <source>
        <dbReference type="ARBA" id="ARBA00023102"/>
    </source>
</evidence>
<dbReference type="GO" id="GO:0009086">
    <property type="term" value="P:methionine biosynthetic process"/>
    <property type="evidence" value="ECO:0007669"/>
    <property type="project" value="UniProtKB-KW"/>
</dbReference>
<evidence type="ECO:0000259" key="28">
    <source>
        <dbReference type="Pfam" id="PF02882"/>
    </source>
</evidence>
<dbReference type="InterPro" id="IPR046346">
    <property type="entry name" value="Aminoacid_DH-like_N_sf"/>
</dbReference>
<dbReference type="EC" id="6.3.4.3" evidence="6"/>
<dbReference type="GO" id="GO:0004477">
    <property type="term" value="F:methenyltetrahydrofolate cyclohydrolase activity"/>
    <property type="evidence" value="ECO:0007669"/>
    <property type="project" value="UniProtKB-EC"/>
</dbReference>
<evidence type="ECO:0000259" key="27">
    <source>
        <dbReference type="Pfam" id="PF00763"/>
    </source>
</evidence>
<dbReference type="SUPFAM" id="SSF52540">
    <property type="entry name" value="P-loop containing nucleoside triphosphate hydrolases"/>
    <property type="match status" value="1"/>
</dbReference>
<evidence type="ECO:0000256" key="26">
    <source>
        <dbReference type="SAM" id="MobiDB-lite"/>
    </source>
</evidence>
<keyword evidence="21" id="KW-0486">Methionine biosynthesis</keyword>
<dbReference type="Gene3D" id="3.40.50.10860">
    <property type="entry name" value="Leucine Dehydrogenase, chain A, domain 1"/>
    <property type="match status" value="1"/>
</dbReference>
<dbReference type="Pfam" id="PF02882">
    <property type="entry name" value="THF_DHG_CYH_C"/>
    <property type="match status" value="1"/>
</dbReference>
<dbReference type="HAMAP" id="MF_01576">
    <property type="entry name" value="THF_DHG_CYH"/>
    <property type="match status" value="1"/>
</dbReference>
<dbReference type="Proteomes" id="UP000053105">
    <property type="component" value="Unassembled WGS sequence"/>
</dbReference>
<keyword evidence="14" id="KW-0547">Nucleotide-binding</keyword>
<gene>
    <name evidence="29" type="ORF">WN51_10875</name>
</gene>
<comment type="similarity">
    <text evidence="3">In the N-terminal section; belongs to the tetrahydrofolate dehydrogenase/cyclohydrolase family.</text>
</comment>
<dbReference type="CDD" id="cd00477">
    <property type="entry name" value="FTHFS"/>
    <property type="match status" value="1"/>
</dbReference>
<evidence type="ECO:0000256" key="8">
    <source>
        <dbReference type="ARBA" id="ARBA00012859"/>
    </source>
</evidence>
<feature type="compositionally biased region" description="Polar residues" evidence="26">
    <location>
        <begin position="1"/>
        <end position="11"/>
    </location>
</feature>
<evidence type="ECO:0000256" key="11">
    <source>
        <dbReference type="ARBA" id="ARBA00022563"/>
    </source>
</evidence>
<dbReference type="InterPro" id="IPR020628">
    <property type="entry name" value="Formate_THF_ligase_CS"/>
</dbReference>
<evidence type="ECO:0000256" key="10">
    <source>
        <dbReference type="ARBA" id="ARBA00022490"/>
    </source>
</evidence>
<evidence type="ECO:0000256" key="6">
    <source>
        <dbReference type="ARBA" id="ARBA00012295"/>
    </source>
</evidence>
<feature type="domain" description="Tetrahydrofolate dehydrogenase/cyclohydrolase catalytic" evidence="27">
    <location>
        <begin position="57"/>
        <end position="175"/>
    </location>
</feature>
<dbReference type="Pfam" id="PF01268">
    <property type="entry name" value="FTHFS"/>
    <property type="match status" value="2"/>
</dbReference>
<comment type="subcellular location">
    <subcellularLocation>
        <location evidence="1">Cytoplasm</location>
    </subcellularLocation>
</comment>
<keyword evidence="30" id="KW-1185">Reference proteome</keyword>
<evidence type="ECO:0000256" key="15">
    <source>
        <dbReference type="ARBA" id="ARBA00022755"/>
    </source>
</evidence>
<keyword evidence="11" id="KW-0554">One-carbon metabolism</keyword>
<dbReference type="PANTHER" id="PTHR48099">
    <property type="entry name" value="C-1-TETRAHYDROFOLATE SYNTHASE, CYTOPLASMIC-RELATED"/>
    <property type="match status" value="1"/>
</dbReference>
<evidence type="ECO:0000256" key="21">
    <source>
        <dbReference type="ARBA" id="ARBA00023167"/>
    </source>
</evidence>
<dbReference type="STRING" id="166423.A0A0M9A773"/>